<evidence type="ECO:0000313" key="2">
    <source>
        <dbReference type="Proteomes" id="UP000652761"/>
    </source>
</evidence>
<gene>
    <name evidence="1" type="ORF">Taro_014478</name>
</gene>
<dbReference type="Proteomes" id="UP000652761">
    <property type="component" value="Unassembled WGS sequence"/>
</dbReference>
<comment type="caution">
    <text evidence="1">The sequence shown here is derived from an EMBL/GenBank/DDBJ whole genome shotgun (WGS) entry which is preliminary data.</text>
</comment>
<dbReference type="EMBL" id="NMUH01000603">
    <property type="protein sequence ID" value="MQL82025.1"/>
    <property type="molecule type" value="Genomic_DNA"/>
</dbReference>
<organism evidence="1 2">
    <name type="scientific">Colocasia esculenta</name>
    <name type="common">Wild taro</name>
    <name type="synonym">Arum esculentum</name>
    <dbReference type="NCBI Taxonomy" id="4460"/>
    <lineage>
        <taxon>Eukaryota</taxon>
        <taxon>Viridiplantae</taxon>
        <taxon>Streptophyta</taxon>
        <taxon>Embryophyta</taxon>
        <taxon>Tracheophyta</taxon>
        <taxon>Spermatophyta</taxon>
        <taxon>Magnoliopsida</taxon>
        <taxon>Liliopsida</taxon>
        <taxon>Araceae</taxon>
        <taxon>Aroideae</taxon>
        <taxon>Colocasieae</taxon>
        <taxon>Colocasia</taxon>
    </lineage>
</organism>
<keyword evidence="2" id="KW-1185">Reference proteome</keyword>
<evidence type="ECO:0000313" key="1">
    <source>
        <dbReference type="EMBL" id="MQL82025.1"/>
    </source>
</evidence>
<dbReference type="AlphaFoldDB" id="A0A843UEX1"/>
<name>A0A843UEX1_COLES</name>
<dbReference type="OrthoDB" id="418495at2759"/>
<accession>A0A843UEX1</accession>
<proteinExistence type="predicted"/>
<sequence>MRAVSGPVGLASNLVLPCRSSEVRKGLRHRQGRPAGTTMRATPTTAPLAASAASPATLLLLLLLLASASESALALNSAAAFVQNAVYSNRIAIFSKSYCPNYILRGAIDNVSQVQLWKASTSFLLSSFNLLVTSGHTSSLVSSLVARLQPLKSWLFEHPCSLP</sequence>
<protein>
    <submittedName>
        <fullName evidence="1">Uncharacterized protein</fullName>
    </submittedName>
</protein>
<reference evidence="1" key="1">
    <citation type="submission" date="2017-07" db="EMBL/GenBank/DDBJ databases">
        <title>Taro Niue Genome Assembly and Annotation.</title>
        <authorList>
            <person name="Atibalentja N."/>
            <person name="Keating K."/>
            <person name="Fields C.J."/>
        </authorList>
    </citation>
    <scope>NUCLEOTIDE SEQUENCE</scope>
    <source>
        <strain evidence="1">Niue_2</strain>
        <tissue evidence="1">Leaf</tissue>
    </source>
</reference>